<evidence type="ECO:0008006" key="3">
    <source>
        <dbReference type="Google" id="ProtNLM"/>
    </source>
</evidence>
<comment type="caution">
    <text evidence="1">The sequence shown here is derived from an EMBL/GenBank/DDBJ whole genome shotgun (WGS) entry which is preliminary data.</text>
</comment>
<protein>
    <recommendedName>
        <fullName evidence="3">KEOPS complex Pcc1-like subunit</fullName>
    </recommendedName>
</protein>
<dbReference type="Gene3D" id="3.30.310.50">
    <property type="entry name" value="Alpha-D-phosphohexomutase, C-terminal domain"/>
    <property type="match status" value="1"/>
</dbReference>
<accession>A0A371R489</accession>
<sequence length="75" mass="8556">MYRLIIDVGDDDLALRVFKILEREVRFPRGRLYVEGETIVAEATDASSLRSLSHTVMRTLYIVEKILEVITSNAS</sequence>
<proteinExistence type="predicted"/>
<dbReference type="RefSeq" id="WP_116430492.1">
    <property type="nucleotide sequence ID" value="NZ_NMUF01000015.1"/>
</dbReference>
<name>A0A371R489_9CREN</name>
<dbReference type="OrthoDB" id="28438at2157"/>
<evidence type="ECO:0000313" key="1">
    <source>
        <dbReference type="EMBL" id="RFA98601.1"/>
    </source>
</evidence>
<reference evidence="1 2" key="1">
    <citation type="submission" date="2017-07" db="EMBL/GenBank/DDBJ databases">
        <title>Draft genome sequence of aerobic hyperthermophilic archaea, Pyrobaculum aerophilum YKB31 and YKB32.</title>
        <authorList>
            <person name="Mochizuki T."/>
            <person name="Berliner A.J."/>
            <person name="Yoshida-Takashima Y."/>
            <person name="Takaki Y."/>
            <person name="Nunoura T."/>
            <person name="Takai K."/>
        </authorList>
    </citation>
    <scope>NUCLEOTIDE SEQUENCE [LARGE SCALE GENOMIC DNA]</scope>
    <source>
        <strain evidence="1 2">YKB32</strain>
    </source>
</reference>
<dbReference type="AlphaFoldDB" id="A0A371R489"/>
<organism evidence="1 2">
    <name type="scientific">Pyrobaculum aerophilum</name>
    <dbReference type="NCBI Taxonomy" id="13773"/>
    <lineage>
        <taxon>Archaea</taxon>
        <taxon>Thermoproteota</taxon>
        <taxon>Thermoprotei</taxon>
        <taxon>Thermoproteales</taxon>
        <taxon>Thermoproteaceae</taxon>
        <taxon>Pyrobaculum</taxon>
    </lineage>
</organism>
<gene>
    <name evidence="1" type="ORF">CGL52_06695</name>
</gene>
<dbReference type="EMBL" id="NMUF01000015">
    <property type="protein sequence ID" value="RFA98601.1"/>
    <property type="molecule type" value="Genomic_DNA"/>
</dbReference>
<dbReference type="Proteomes" id="UP000256877">
    <property type="component" value="Unassembled WGS sequence"/>
</dbReference>
<evidence type="ECO:0000313" key="2">
    <source>
        <dbReference type="Proteomes" id="UP000256877"/>
    </source>
</evidence>